<accession>A0AAN7W8L8</accession>
<evidence type="ECO:0000313" key="5">
    <source>
        <dbReference type="EMBL" id="KAK5697504.1"/>
    </source>
</evidence>
<proteinExistence type="predicted"/>
<reference evidence="5" key="1">
    <citation type="submission" date="2023-08" db="EMBL/GenBank/DDBJ databases">
        <title>Black Yeasts Isolated from many extreme environments.</title>
        <authorList>
            <person name="Coleine C."/>
            <person name="Stajich J.E."/>
            <person name="Selbmann L."/>
        </authorList>
    </citation>
    <scope>NUCLEOTIDE SEQUENCE</scope>
    <source>
        <strain evidence="5">CCFEE 5810</strain>
    </source>
</reference>
<dbReference type="AlphaFoldDB" id="A0AAN7W8L8"/>
<comment type="caution">
    <text evidence="5">The sequence shown here is derived from an EMBL/GenBank/DDBJ whole genome shotgun (WGS) entry which is preliminary data.</text>
</comment>
<keyword evidence="1" id="KW-0677">Repeat</keyword>
<evidence type="ECO:0000256" key="3">
    <source>
        <dbReference type="PROSITE-ProRule" id="PRU00023"/>
    </source>
</evidence>
<evidence type="ECO:0000256" key="2">
    <source>
        <dbReference type="ARBA" id="ARBA00023043"/>
    </source>
</evidence>
<feature type="repeat" description="ANK" evidence="3">
    <location>
        <begin position="569"/>
        <end position="601"/>
    </location>
</feature>
<feature type="repeat" description="ANK" evidence="3">
    <location>
        <begin position="203"/>
        <end position="235"/>
    </location>
</feature>
<dbReference type="Pfam" id="PF12796">
    <property type="entry name" value="Ank_2"/>
    <property type="match status" value="4"/>
</dbReference>
<feature type="repeat" description="ANK" evidence="3">
    <location>
        <begin position="293"/>
        <end position="321"/>
    </location>
</feature>
<evidence type="ECO:0000256" key="1">
    <source>
        <dbReference type="ARBA" id="ARBA00022737"/>
    </source>
</evidence>
<feature type="compositionally biased region" description="Polar residues" evidence="4">
    <location>
        <begin position="677"/>
        <end position="689"/>
    </location>
</feature>
<dbReference type="PANTHER" id="PTHR24198">
    <property type="entry name" value="ANKYRIN REPEAT AND PROTEIN KINASE DOMAIN-CONTAINING PROTEIN"/>
    <property type="match status" value="1"/>
</dbReference>
<dbReference type="InterPro" id="IPR002110">
    <property type="entry name" value="Ankyrin_rpt"/>
</dbReference>
<evidence type="ECO:0000313" key="6">
    <source>
        <dbReference type="Proteomes" id="UP001310594"/>
    </source>
</evidence>
<keyword evidence="2 3" id="KW-0040">ANK repeat</keyword>
<feature type="repeat" description="ANK" evidence="3">
    <location>
        <begin position="498"/>
        <end position="534"/>
    </location>
</feature>
<dbReference type="PANTHER" id="PTHR24198:SF165">
    <property type="entry name" value="ANKYRIN REPEAT-CONTAINING PROTEIN-RELATED"/>
    <property type="match status" value="1"/>
</dbReference>
<dbReference type="InterPro" id="IPR036770">
    <property type="entry name" value="Ankyrin_rpt-contain_sf"/>
</dbReference>
<dbReference type="SMART" id="SM00248">
    <property type="entry name" value="ANK"/>
    <property type="match status" value="13"/>
</dbReference>
<dbReference type="EMBL" id="JAVRQU010000011">
    <property type="protein sequence ID" value="KAK5697504.1"/>
    <property type="molecule type" value="Genomic_DNA"/>
</dbReference>
<feature type="repeat" description="ANK" evidence="3">
    <location>
        <begin position="257"/>
        <end position="289"/>
    </location>
</feature>
<name>A0AAN7W8L8_9PEZI</name>
<feature type="repeat" description="ANK" evidence="3">
    <location>
        <begin position="319"/>
        <end position="351"/>
    </location>
</feature>
<sequence length="794" mass="87147">MEPDERPAFRPEHRIPEPGEVARYCSSLTKLTIGRSRHRNENDTSGSEVVHIQLAHASVNEYLASRLVPVNFKSSLEQILAHEAIVSVCVAYLITAAELSASEHSGNLPFAYFRACHWLSHAREAEANTLESSAWAVALLTSEKAHAYWQLVIHSRPFTYPTDPLQIKDPLPSPLYCASEGGLTETARVLLDEGADANEVGGRCYNALNVASLNGRETIVRLLLDNNAEINWNNQHDYSGYLCDCPNALYIGHTQATRGCALPTASRSRHVEIVQLLLEAGADTNDEDGCSYPLTYACNAGDEVIVRMLIDSGANVNASDGSALQQSSHNGRLASMQILLKHGANVNAQGGNWGNALIAACDRTIKENDNGDEVLPVVRLLLENGAQVNRAIQDRDHPNALYAAARRGHVDVVQLLIEYAANVNAHGGHHGNALNAALANGHESIAQLLLTREADVHIHGRALSDALTAAAYGGCEAVVRLPLEAGADVNTRKGFKGKRGTPLQAACFSLHSEAMITIVHLLLEWGAEINAKAIGEGLSALQGAFRRHATPVVEMLIERGAYINASDDSEGNALQVAVKEDEEAMVHLLLDRGADINAPGGYWNSTALMEAAEPGRTSMVRLLLDEGADPNVQGGFHGNALSSVRQYRDRAQEIRQMLLAARAVDYGPEKDWDSAESETSTPDNQSSTYLGCPREVLERLRKLGLMGQQRKQLGKKRIVVVRVPNTLRREFEFLHQRLRDALDRALGLDEAQAIRERWDCYHLERRLKYEPWLLGLKMHKPTSGYTRRRLRYIA</sequence>
<evidence type="ECO:0000256" key="4">
    <source>
        <dbReference type="SAM" id="MobiDB-lite"/>
    </source>
</evidence>
<feature type="repeat" description="ANK" evidence="3">
    <location>
        <begin position="603"/>
        <end position="635"/>
    </location>
</feature>
<organism evidence="5 6">
    <name type="scientific">Elasticomyces elasticus</name>
    <dbReference type="NCBI Taxonomy" id="574655"/>
    <lineage>
        <taxon>Eukaryota</taxon>
        <taxon>Fungi</taxon>
        <taxon>Dikarya</taxon>
        <taxon>Ascomycota</taxon>
        <taxon>Pezizomycotina</taxon>
        <taxon>Dothideomycetes</taxon>
        <taxon>Dothideomycetidae</taxon>
        <taxon>Mycosphaerellales</taxon>
        <taxon>Teratosphaeriaceae</taxon>
        <taxon>Elasticomyces</taxon>
    </lineage>
</organism>
<feature type="region of interest" description="Disordered" evidence="4">
    <location>
        <begin position="669"/>
        <end position="689"/>
    </location>
</feature>
<feature type="repeat" description="ANK" evidence="3">
    <location>
        <begin position="536"/>
        <end position="568"/>
    </location>
</feature>
<dbReference type="SUPFAM" id="SSF48403">
    <property type="entry name" value="Ankyrin repeat"/>
    <property type="match status" value="2"/>
</dbReference>
<dbReference type="Proteomes" id="UP001310594">
    <property type="component" value="Unassembled WGS sequence"/>
</dbReference>
<dbReference type="Gene3D" id="1.25.40.20">
    <property type="entry name" value="Ankyrin repeat-containing domain"/>
    <property type="match status" value="3"/>
</dbReference>
<feature type="repeat" description="ANK" evidence="3">
    <location>
        <begin position="396"/>
        <end position="428"/>
    </location>
</feature>
<protein>
    <submittedName>
        <fullName evidence="5">Uncharacterized protein</fullName>
    </submittedName>
</protein>
<dbReference type="PROSITE" id="PS50088">
    <property type="entry name" value="ANK_REPEAT"/>
    <property type="match status" value="9"/>
</dbReference>
<gene>
    <name evidence="5" type="ORF">LTR97_007642</name>
</gene>
<dbReference type="PROSITE" id="PS50297">
    <property type="entry name" value="ANK_REP_REGION"/>
    <property type="match status" value="6"/>
</dbReference>